<evidence type="ECO:0000256" key="1">
    <source>
        <dbReference type="ARBA" id="ARBA00004651"/>
    </source>
</evidence>
<dbReference type="GO" id="GO:0005886">
    <property type="term" value="C:plasma membrane"/>
    <property type="evidence" value="ECO:0007669"/>
    <property type="project" value="UniProtKB-SubCell"/>
</dbReference>
<dbReference type="Pfam" id="PF02754">
    <property type="entry name" value="CCG"/>
    <property type="match status" value="2"/>
</dbReference>
<dbReference type="InterPro" id="IPR051460">
    <property type="entry name" value="HdrC_iron-sulfur_subunit"/>
</dbReference>
<reference evidence="13 14" key="1">
    <citation type="submission" date="2020-08" db="EMBL/GenBank/DDBJ databases">
        <title>Genomic Encyclopedia of Type Strains, Phase IV (KMG-IV): sequencing the most valuable type-strain genomes for metagenomic binning, comparative biology and taxonomic classification.</title>
        <authorList>
            <person name="Goeker M."/>
        </authorList>
    </citation>
    <scope>NUCLEOTIDE SEQUENCE [LARGE SCALE GENOMIC DNA]</scope>
    <source>
        <strain evidence="13 14">DSM 28570</strain>
    </source>
</reference>
<keyword evidence="9" id="KW-0411">Iron-sulfur</keyword>
<dbReference type="GO" id="GO:0051539">
    <property type="term" value="F:4 iron, 4 sulfur cluster binding"/>
    <property type="evidence" value="ECO:0007669"/>
    <property type="project" value="UniProtKB-KW"/>
</dbReference>
<comment type="subcellular location">
    <subcellularLocation>
        <location evidence="1">Cell membrane</location>
        <topology evidence="1">Multi-pass membrane protein</topology>
    </subcellularLocation>
</comment>
<evidence type="ECO:0000256" key="8">
    <source>
        <dbReference type="ARBA" id="ARBA00023004"/>
    </source>
</evidence>
<feature type="transmembrane region" description="Helical" evidence="11">
    <location>
        <begin position="220"/>
        <end position="239"/>
    </location>
</feature>
<dbReference type="Pfam" id="PF13183">
    <property type="entry name" value="Fer4_8"/>
    <property type="match status" value="1"/>
</dbReference>
<feature type="transmembrane region" description="Helical" evidence="11">
    <location>
        <begin position="19"/>
        <end position="37"/>
    </location>
</feature>
<evidence type="ECO:0000313" key="13">
    <source>
        <dbReference type="EMBL" id="MBB5349728.1"/>
    </source>
</evidence>
<proteinExistence type="predicted"/>
<evidence type="ECO:0000256" key="10">
    <source>
        <dbReference type="ARBA" id="ARBA00023136"/>
    </source>
</evidence>
<dbReference type="InterPro" id="IPR023234">
    <property type="entry name" value="NarG-like_domain"/>
</dbReference>
<dbReference type="GO" id="GO:0016491">
    <property type="term" value="F:oxidoreductase activity"/>
    <property type="evidence" value="ECO:0007669"/>
    <property type="project" value="UniProtKB-KW"/>
</dbReference>
<dbReference type="PROSITE" id="PS51379">
    <property type="entry name" value="4FE4S_FER_2"/>
    <property type="match status" value="2"/>
</dbReference>
<dbReference type="InterPro" id="IPR036197">
    <property type="entry name" value="NarG-like_sf"/>
</dbReference>
<dbReference type="Proteomes" id="UP000539642">
    <property type="component" value="Unassembled WGS sequence"/>
</dbReference>
<name>A0A840V4K6_9BACT</name>
<dbReference type="EMBL" id="JACHEO010000038">
    <property type="protein sequence ID" value="MBB5349728.1"/>
    <property type="molecule type" value="Genomic_DNA"/>
</dbReference>
<evidence type="ECO:0000259" key="12">
    <source>
        <dbReference type="PROSITE" id="PS51379"/>
    </source>
</evidence>
<sequence>MEATREIYWNVGHGWTTLVPMYLLTIAAIGVLVYGGMQRLKVYRLGKPIDRTDDLWQRIVDATVTVLRQAKVIRVRWPGLAHGAFFWSFVVLFIGTALIVLQADFTDLLFDIKFLKGTFYKIFSISLDIAGLVALLGLGALFVRRYLLQASTLESTWNDAFMHGLLFLILLTGFVIEGARMAVTELGTPLSYWSPVGLVFAKAMAGIGGTGLQQLHVFTWWFHLLLVMVFIISIPFTKFRHIVTIAANMVLADRGPIGKLQTIELENEETENFGAVHLADLTWKDIFDTDACIKCQRCQDRCPAYTTDKPLSPMKVIDDLGRVAFSPVPDANLIETVGRDALWSCTTCRACQDICPAGIEHVGKIVEMRRNLVLMEGEFPGDEVMTAMEATEVNGNPLGMGYASRGDWAENLGIKTLAEEPEVDILYFVGCYASFDKRNIAVARSFVSLCQAAGIKVGILGKEEKCCGEPMRKMGNEYLYQSQAMENIETIKAYGVKKIVTTCPHCYNTLEKDYRDLGLETEVVSYVVFLEQLVASGRLQLKTDGFSCTYHDSCYLGRHNGIYQPPRALIARAGGVVTEMARNRDQAFCCSAGGGRILAEEKMGSRINIKRVQMATEAKAAVLVSNCPFCLTMFEDGVKGAGVEESLRPRDIAEILAERIVQPAARG</sequence>
<accession>A0A840V4K6</accession>
<comment type="caution">
    <text evidence="13">The sequence shown here is derived from an EMBL/GenBank/DDBJ whole genome shotgun (WGS) entry which is preliminary data.</text>
</comment>
<dbReference type="Gene3D" id="1.10.1060.10">
    <property type="entry name" value="Alpha-helical ferredoxin"/>
    <property type="match status" value="1"/>
</dbReference>
<organism evidence="13 14">
    <name type="scientific">Desulfoprunum benzoelyticum</name>
    <dbReference type="NCBI Taxonomy" id="1506996"/>
    <lineage>
        <taxon>Bacteria</taxon>
        <taxon>Pseudomonadati</taxon>
        <taxon>Thermodesulfobacteriota</taxon>
        <taxon>Desulfobulbia</taxon>
        <taxon>Desulfobulbales</taxon>
        <taxon>Desulfobulbaceae</taxon>
        <taxon>Desulfoprunum</taxon>
    </lineage>
</organism>
<dbReference type="GO" id="GO:0046872">
    <property type="term" value="F:metal ion binding"/>
    <property type="evidence" value="ECO:0007669"/>
    <property type="project" value="UniProtKB-KW"/>
</dbReference>
<keyword evidence="14" id="KW-1185">Reference proteome</keyword>
<dbReference type="InterPro" id="IPR017900">
    <property type="entry name" value="4Fe4S_Fe_S_CS"/>
</dbReference>
<dbReference type="AlphaFoldDB" id="A0A840V4K6"/>
<keyword evidence="6 11" id="KW-1133">Transmembrane helix</keyword>
<keyword evidence="8" id="KW-0408">Iron</keyword>
<dbReference type="InterPro" id="IPR009051">
    <property type="entry name" value="Helical_ferredxn"/>
</dbReference>
<evidence type="ECO:0000256" key="7">
    <source>
        <dbReference type="ARBA" id="ARBA00023002"/>
    </source>
</evidence>
<evidence type="ECO:0000256" key="4">
    <source>
        <dbReference type="ARBA" id="ARBA00022692"/>
    </source>
</evidence>
<evidence type="ECO:0000313" key="14">
    <source>
        <dbReference type="Proteomes" id="UP000539642"/>
    </source>
</evidence>
<keyword evidence="10 11" id="KW-0472">Membrane</keyword>
<dbReference type="RefSeq" id="WP_183352590.1">
    <property type="nucleotide sequence ID" value="NZ_JACHEO010000038.1"/>
</dbReference>
<keyword evidence="7" id="KW-0560">Oxidoreductase</keyword>
<gene>
    <name evidence="13" type="ORF">HNQ81_003485</name>
</gene>
<dbReference type="Pfam" id="PF02665">
    <property type="entry name" value="Nitrate_red_gam"/>
    <property type="match status" value="1"/>
</dbReference>
<feature type="transmembrane region" description="Helical" evidence="11">
    <location>
        <begin position="84"/>
        <end position="102"/>
    </location>
</feature>
<dbReference type="SUPFAM" id="SSF46548">
    <property type="entry name" value="alpha-helical ferredoxin"/>
    <property type="match status" value="1"/>
</dbReference>
<evidence type="ECO:0000256" key="9">
    <source>
        <dbReference type="ARBA" id="ARBA00023014"/>
    </source>
</evidence>
<keyword evidence="3" id="KW-0004">4Fe-4S</keyword>
<evidence type="ECO:0000256" key="11">
    <source>
        <dbReference type="SAM" id="Phobius"/>
    </source>
</evidence>
<dbReference type="PANTHER" id="PTHR43255:SF1">
    <property type="entry name" value="IRON-SULFUR-BINDING OXIDOREDUCTASE FADF-RELATED"/>
    <property type="match status" value="1"/>
</dbReference>
<dbReference type="PANTHER" id="PTHR43255">
    <property type="entry name" value="IRON-SULFUR-BINDING OXIDOREDUCTASE FADF-RELATED-RELATED"/>
    <property type="match status" value="1"/>
</dbReference>
<feature type="domain" description="4Fe-4S ferredoxin-type" evidence="12">
    <location>
        <begin position="335"/>
        <end position="365"/>
    </location>
</feature>
<protein>
    <submittedName>
        <fullName evidence="13">Fe-S oxidoreductase/nitrate reductase gamma subunit</fullName>
    </submittedName>
</protein>
<feature type="transmembrane region" description="Helical" evidence="11">
    <location>
        <begin position="164"/>
        <end position="183"/>
    </location>
</feature>
<feature type="transmembrane region" description="Helical" evidence="11">
    <location>
        <begin position="122"/>
        <end position="143"/>
    </location>
</feature>
<evidence type="ECO:0000256" key="2">
    <source>
        <dbReference type="ARBA" id="ARBA00022475"/>
    </source>
</evidence>
<keyword evidence="2" id="KW-1003">Cell membrane</keyword>
<dbReference type="SUPFAM" id="SSF103501">
    <property type="entry name" value="Respiratory nitrate reductase 1 gamma chain"/>
    <property type="match status" value="1"/>
</dbReference>
<feature type="domain" description="4Fe-4S ferredoxin-type" evidence="12">
    <location>
        <begin position="283"/>
        <end position="310"/>
    </location>
</feature>
<dbReference type="InterPro" id="IPR017896">
    <property type="entry name" value="4Fe4S_Fe-S-bd"/>
</dbReference>
<dbReference type="PROSITE" id="PS00198">
    <property type="entry name" value="4FE4S_FER_1"/>
    <property type="match status" value="1"/>
</dbReference>
<evidence type="ECO:0000256" key="3">
    <source>
        <dbReference type="ARBA" id="ARBA00022485"/>
    </source>
</evidence>
<evidence type="ECO:0000256" key="6">
    <source>
        <dbReference type="ARBA" id="ARBA00022989"/>
    </source>
</evidence>
<evidence type="ECO:0000256" key="5">
    <source>
        <dbReference type="ARBA" id="ARBA00022723"/>
    </source>
</evidence>
<keyword evidence="5" id="KW-0479">Metal-binding</keyword>
<dbReference type="Gene3D" id="1.20.950.20">
    <property type="entry name" value="Transmembrane di-heme cytochromes, Chain C"/>
    <property type="match status" value="1"/>
</dbReference>
<keyword evidence="4 11" id="KW-0812">Transmembrane</keyword>
<dbReference type="InterPro" id="IPR004017">
    <property type="entry name" value="Cys_rich_dom"/>
</dbReference>